<name>A0A7Y9GN31_9MICO</name>
<gene>
    <name evidence="1" type="ORF">BJ991_001374</name>
</gene>
<reference evidence="1 2" key="1">
    <citation type="submission" date="2020-07" db="EMBL/GenBank/DDBJ databases">
        <title>Sequencing the genomes of 1000 actinobacteria strains.</title>
        <authorList>
            <person name="Klenk H.-P."/>
        </authorList>
    </citation>
    <scope>NUCLEOTIDE SEQUENCE [LARGE SCALE GENOMIC DNA]</scope>
    <source>
        <strain evidence="1 2">DSM 24662</strain>
    </source>
</reference>
<dbReference type="Proteomes" id="UP000576969">
    <property type="component" value="Unassembled WGS sequence"/>
</dbReference>
<proteinExistence type="predicted"/>
<comment type="caution">
    <text evidence="1">The sequence shown here is derived from an EMBL/GenBank/DDBJ whole genome shotgun (WGS) entry which is preliminary data.</text>
</comment>
<evidence type="ECO:0000313" key="1">
    <source>
        <dbReference type="EMBL" id="NYE19346.1"/>
    </source>
</evidence>
<organism evidence="1 2">
    <name type="scientific">Microbacterium immunditiarum</name>
    <dbReference type="NCBI Taxonomy" id="337480"/>
    <lineage>
        <taxon>Bacteria</taxon>
        <taxon>Bacillati</taxon>
        <taxon>Actinomycetota</taxon>
        <taxon>Actinomycetes</taxon>
        <taxon>Micrococcales</taxon>
        <taxon>Microbacteriaceae</taxon>
        <taxon>Microbacterium</taxon>
    </lineage>
</organism>
<keyword evidence="2" id="KW-1185">Reference proteome</keyword>
<dbReference type="AlphaFoldDB" id="A0A7Y9GN31"/>
<sequence length="81" mass="8778">MPIDQAQLEDFRRSLEADDYHLDVALAGDAATARIVAGPDACAECLVPKDLMRNMLAPMLGVDAERIELTYPVEVHTSPGP</sequence>
<dbReference type="EMBL" id="JACCBV010000001">
    <property type="protein sequence ID" value="NYE19346.1"/>
    <property type="molecule type" value="Genomic_DNA"/>
</dbReference>
<evidence type="ECO:0000313" key="2">
    <source>
        <dbReference type="Proteomes" id="UP000576969"/>
    </source>
</evidence>
<dbReference type="RefSeq" id="WP_179488629.1">
    <property type="nucleotide sequence ID" value="NZ_JACCBV010000001.1"/>
</dbReference>
<accession>A0A7Y9GN31</accession>
<evidence type="ECO:0008006" key="3">
    <source>
        <dbReference type="Google" id="ProtNLM"/>
    </source>
</evidence>
<protein>
    <recommendedName>
        <fullName evidence="3">NIF system FeS cluster assembly NifU C-terminal domain-containing protein</fullName>
    </recommendedName>
</protein>